<keyword evidence="1" id="KW-0433">Leucine-rich repeat</keyword>
<keyword evidence="4" id="KW-1133">Transmembrane helix</keyword>
<dbReference type="Gene3D" id="3.80.10.10">
    <property type="entry name" value="Ribonuclease Inhibitor"/>
    <property type="match status" value="1"/>
</dbReference>
<dbReference type="InterPro" id="IPR001611">
    <property type="entry name" value="Leu-rich_rpt"/>
</dbReference>
<dbReference type="SMART" id="SM00082">
    <property type="entry name" value="LRRCT"/>
    <property type="match status" value="1"/>
</dbReference>
<dbReference type="SUPFAM" id="SSF52058">
    <property type="entry name" value="L domain-like"/>
    <property type="match status" value="1"/>
</dbReference>
<keyword evidence="3" id="KW-0677">Repeat</keyword>
<feature type="transmembrane region" description="Helical" evidence="4">
    <location>
        <begin position="333"/>
        <end position="354"/>
    </location>
</feature>
<protein>
    <submittedName>
        <fullName evidence="7">Leucine-rich repeat-containing protein</fullName>
    </submittedName>
    <submittedName>
        <fullName evidence="8">Trophoblast glycoprotein</fullName>
    </submittedName>
</protein>
<evidence type="ECO:0000256" key="2">
    <source>
        <dbReference type="ARBA" id="ARBA00022729"/>
    </source>
</evidence>
<feature type="signal peptide" evidence="5">
    <location>
        <begin position="1"/>
        <end position="24"/>
    </location>
</feature>
<dbReference type="InterPro" id="IPR000483">
    <property type="entry name" value="Cys-rich_flank_reg_C"/>
</dbReference>
<dbReference type="InterPro" id="IPR032675">
    <property type="entry name" value="LRR_dom_sf"/>
</dbReference>
<reference evidence="7" key="2">
    <citation type="submission" date="2015-10" db="EMBL/GenBank/DDBJ databases">
        <authorList>
            <person name="Gilbert D.G."/>
        </authorList>
    </citation>
    <scope>NUCLEOTIDE SEQUENCE</scope>
</reference>
<proteinExistence type="predicted"/>
<reference evidence="7" key="1">
    <citation type="submission" date="2015-10" db="EMBL/GenBank/DDBJ databases">
        <title>Daphnia magna gene sets from two clonal populations assembled and annotated with EvidentialGene.</title>
        <authorList>
            <person name="Gilbert D."/>
            <person name="Podicheti R."/>
            <person name="Orsini L."/>
            <person name="Colbourne J."/>
            <person name="Pfrender M."/>
        </authorList>
    </citation>
    <scope>NUCLEOTIDE SEQUENCE</scope>
</reference>
<evidence type="ECO:0000256" key="4">
    <source>
        <dbReference type="SAM" id="Phobius"/>
    </source>
</evidence>
<name>A0A0P4ZYW3_9CRUS</name>
<dbReference type="EMBL" id="GDIP01207942">
    <property type="protein sequence ID" value="JAJ15460.1"/>
    <property type="molecule type" value="Transcribed_RNA"/>
</dbReference>
<dbReference type="GO" id="GO:0016020">
    <property type="term" value="C:membrane"/>
    <property type="evidence" value="ECO:0007669"/>
    <property type="project" value="TreeGrafter"/>
</dbReference>
<evidence type="ECO:0000259" key="6">
    <source>
        <dbReference type="SMART" id="SM00082"/>
    </source>
</evidence>
<dbReference type="InterPro" id="IPR052286">
    <property type="entry name" value="Wnt_signaling_inhibitor"/>
</dbReference>
<dbReference type="Proteomes" id="UP000076858">
    <property type="component" value="Unassembled WGS sequence"/>
</dbReference>
<organism evidence="7">
    <name type="scientific">Daphnia magna</name>
    <dbReference type="NCBI Taxonomy" id="35525"/>
    <lineage>
        <taxon>Eukaryota</taxon>
        <taxon>Metazoa</taxon>
        <taxon>Ecdysozoa</taxon>
        <taxon>Arthropoda</taxon>
        <taxon>Crustacea</taxon>
        <taxon>Branchiopoda</taxon>
        <taxon>Diplostraca</taxon>
        <taxon>Cladocera</taxon>
        <taxon>Anomopoda</taxon>
        <taxon>Daphniidae</taxon>
        <taxon>Daphnia</taxon>
    </lineage>
</organism>
<dbReference type="PANTHER" id="PTHR24364">
    <property type="entry name" value="LP06937P"/>
    <property type="match status" value="1"/>
</dbReference>
<evidence type="ECO:0000256" key="5">
    <source>
        <dbReference type="SAM" id="SignalP"/>
    </source>
</evidence>
<evidence type="ECO:0000313" key="9">
    <source>
        <dbReference type="Proteomes" id="UP000076858"/>
    </source>
</evidence>
<keyword evidence="4" id="KW-0812">Transmembrane</keyword>
<dbReference type="AlphaFoldDB" id="A0A0P4ZYW3"/>
<dbReference type="PROSITE" id="PS51450">
    <property type="entry name" value="LRR"/>
    <property type="match status" value="1"/>
</dbReference>
<evidence type="ECO:0000256" key="1">
    <source>
        <dbReference type="ARBA" id="ARBA00022614"/>
    </source>
</evidence>
<feature type="domain" description="LRRCT" evidence="6">
    <location>
        <begin position="269"/>
        <end position="321"/>
    </location>
</feature>
<keyword evidence="9" id="KW-1185">Reference proteome</keyword>
<dbReference type="Pfam" id="PF13855">
    <property type="entry name" value="LRR_8"/>
    <property type="match status" value="1"/>
</dbReference>
<evidence type="ECO:0000313" key="7">
    <source>
        <dbReference type="EMBL" id="JAJ15460.1"/>
    </source>
</evidence>
<dbReference type="PROSITE" id="PS51257">
    <property type="entry name" value="PROKAR_LIPOPROTEIN"/>
    <property type="match status" value="1"/>
</dbReference>
<keyword evidence="4" id="KW-0472">Membrane</keyword>
<evidence type="ECO:0000313" key="8">
    <source>
        <dbReference type="EMBL" id="KZS18229.1"/>
    </source>
</evidence>
<dbReference type="OrthoDB" id="8861968at2759"/>
<keyword evidence="2 5" id="KW-0732">Signal</keyword>
<accession>A0A0P4ZYW3</accession>
<feature type="chain" id="PRO_5013461787" evidence="5">
    <location>
        <begin position="25"/>
        <end position="388"/>
    </location>
</feature>
<dbReference type="EMBL" id="LRGB01000547">
    <property type="protein sequence ID" value="KZS18229.1"/>
    <property type="molecule type" value="Genomic_DNA"/>
</dbReference>
<sequence>MSSKKLALYVCVAWMMAIIGSCFATTCPPDFGGRCICGQASYNGKERYLVNCTNTHFNDAAMLEKLPIQTEVVIFTGNNVTSMPWNVFGKMNDYPYLEVIDMTNNNIQEIKGKTYHHVKNVKTLILNHNQLNITGDKTHPRIFSNFVNLESLHLTNAFSESVDSKEYLVALEQIFVGSNLTKLAKVHLEQNEIWSIKNPNIFCTLPSLMDIQLGDNNMSDISFNVGCIHNLRFIDLRNNKIHSLSNNTLSKFEELPDQGLGVKLDLMGNPFICDCQIADLLNWLRTTKVDVLQKESYICYDGLPASNANEQLYNVHQIQCAFAPKQEYQGTTVLLGILLFLMTSLILIIGYMNFTSVRAGTIALWEKVVHRGQYTHILSKPEEQEVHV</sequence>
<evidence type="ECO:0000256" key="3">
    <source>
        <dbReference type="ARBA" id="ARBA00022737"/>
    </source>
</evidence>
<gene>
    <name evidence="8" type="ORF">APZ42_015616</name>
</gene>
<reference evidence="8 9" key="3">
    <citation type="submission" date="2016-03" db="EMBL/GenBank/DDBJ databases">
        <title>EvidentialGene: Evidence-directed Construction of Genes on Genomes.</title>
        <authorList>
            <person name="Gilbert D.G."/>
            <person name="Choi J.-H."/>
            <person name="Mockaitis K."/>
            <person name="Colbourne J."/>
            <person name="Pfrender M."/>
        </authorList>
    </citation>
    <scope>NUCLEOTIDE SEQUENCE [LARGE SCALE GENOMIC DNA]</scope>
    <source>
        <strain evidence="8 9">Xinb3</strain>
        <tissue evidence="8">Complete organism</tissue>
    </source>
</reference>
<dbReference type="PANTHER" id="PTHR24364:SF18">
    <property type="entry name" value="LP06937P"/>
    <property type="match status" value="1"/>
</dbReference>
<dbReference type="STRING" id="35525.A0A0P4ZYW3"/>